<dbReference type="GO" id="GO:0000122">
    <property type="term" value="P:negative regulation of transcription by RNA polymerase II"/>
    <property type="evidence" value="ECO:0007669"/>
    <property type="project" value="UniProtKB-ARBA"/>
</dbReference>
<evidence type="ECO:0000313" key="15">
    <source>
        <dbReference type="EMBL" id="PNF20641.1"/>
    </source>
</evidence>
<reference evidence="15 16" key="1">
    <citation type="submission" date="2017-12" db="EMBL/GenBank/DDBJ databases">
        <title>Hemimetabolous genomes reveal molecular basis of termite eusociality.</title>
        <authorList>
            <person name="Harrison M.C."/>
            <person name="Jongepier E."/>
            <person name="Robertson H.M."/>
            <person name="Arning N."/>
            <person name="Bitard-Feildel T."/>
            <person name="Chao H."/>
            <person name="Childers C.P."/>
            <person name="Dinh H."/>
            <person name="Doddapaneni H."/>
            <person name="Dugan S."/>
            <person name="Gowin J."/>
            <person name="Greiner C."/>
            <person name="Han Y."/>
            <person name="Hu H."/>
            <person name="Hughes D.S.T."/>
            <person name="Huylmans A.-K."/>
            <person name="Kemena C."/>
            <person name="Kremer L.P.M."/>
            <person name="Lee S.L."/>
            <person name="Lopez-Ezquerra A."/>
            <person name="Mallet L."/>
            <person name="Monroy-Kuhn J.M."/>
            <person name="Moser A."/>
            <person name="Murali S.C."/>
            <person name="Muzny D.M."/>
            <person name="Otani S."/>
            <person name="Piulachs M.-D."/>
            <person name="Poelchau M."/>
            <person name="Qu J."/>
            <person name="Schaub F."/>
            <person name="Wada-Katsumata A."/>
            <person name="Worley K.C."/>
            <person name="Xie Q."/>
            <person name="Ylla G."/>
            <person name="Poulsen M."/>
            <person name="Gibbs R.A."/>
            <person name="Schal C."/>
            <person name="Richards S."/>
            <person name="Belles X."/>
            <person name="Korb J."/>
            <person name="Bornberg-Bauer E."/>
        </authorList>
    </citation>
    <scope>NUCLEOTIDE SEQUENCE [LARGE SCALE GENOMIC DNA]</scope>
    <source>
        <tissue evidence="15">Whole body</tissue>
    </source>
</reference>
<keyword evidence="10" id="KW-0804">Transcription</keyword>
<dbReference type="InterPro" id="IPR056436">
    <property type="entry name" value="Znf-C2H2_ZIC1-5/GLI1-3-like"/>
</dbReference>
<dbReference type="PROSITE" id="PS50157">
    <property type="entry name" value="ZINC_FINGER_C2H2_2"/>
    <property type="match status" value="4"/>
</dbReference>
<evidence type="ECO:0000256" key="2">
    <source>
        <dbReference type="ARBA" id="ARBA00010831"/>
    </source>
</evidence>
<evidence type="ECO:0000256" key="7">
    <source>
        <dbReference type="ARBA" id="ARBA00022833"/>
    </source>
</evidence>
<dbReference type="PANTHER" id="PTHR45718">
    <property type="entry name" value="TRANSCRIPTIONAL ACTIVATOR CUBITUS INTERRUPTUS"/>
    <property type="match status" value="1"/>
</dbReference>
<evidence type="ECO:0000256" key="10">
    <source>
        <dbReference type="ARBA" id="ARBA00023163"/>
    </source>
</evidence>
<keyword evidence="16" id="KW-1185">Reference proteome</keyword>
<evidence type="ECO:0000259" key="14">
    <source>
        <dbReference type="PROSITE" id="PS50157"/>
    </source>
</evidence>
<accession>A0A2J7PWE6</accession>
<evidence type="ECO:0000256" key="12">
    <source>
        <dbReference type="PROSITE-ProRule" id="PRU00042"/>
    </source>
</evidence>
<dbReference type="STRING" id="105785.A0A2J7PWE6"/>
<name>A0A2J7PWE6_9NEOP</name>
<dbReference type="FunFam" id="3.30.160.60:FF:000031">
    <property type="entry name" value="GLI family zinc finger 3"/>
    <property type="match status" value="1"/>
</dbReference>
<keyword evidence="11" id="KW-0539">Nucleus</keyword>
<gene>
    <name evidence="15" type="ORF">B7P43_G04055</name>
</gene>
<dbReference type="Gene3D" id="3.30.160.60">
    <property type="entry name" value="Classic Zinc Finger"/>
    <property type="match status" value="5"/>
</dbReference>
<feature type="domain" description="C2H2-type" evidence="14">
    <location>
        <begin position="206"/>
        <end position="235"/>
    </location>
</feature>
<keyword evidence="9" id="KW-0238">DNA-binding</keyword>
<dbReference type="InterPro" id="IPR013087">
    <property type="entry name" value="Znf_C2H2_type"/>
</dbReference>
<dbReference type="PROSITE" id="PS00028">
    <property type="entry name" value="ZINC_FINGER_C2H2_1"/>
    <property type="match status" value="4"/>
</dbReference>
<keyword evidence="4" id="KW-0479">Metal-binding</keyword>
<dbReference type="GO" id="GO:0008270">
    <property type="term" value="F:zinc ion binding"/>
    <property type="evidence" value="ECO:0007669"/>
    <property type="project" value="UniProtKB-KW"/>
</dbReference>
<dbReference type="GO" id="GO:0000978">
    <property type="term" value="F:RNA polymerase II cis-regulatory region sequence-specific DNA binding"/>
    <property type="evidence" value="ECO:0007669"/>
    <property type="project" value="TreeGrafter"/>
</dbReference>
<dbReference type="PANTHER" id="PTHR45718:SF7">
    <property type="entry name" value="C2H2-TYPE DOMAIN-CONTAINING PROTEIN"/>
    <property type="match status" value="1"/>
</dbReference>
<evidence type="ECO:0000256" key="11">
    <source>
        <dbReference type="ARBA" id="ARBA00023242"/>
    </source>
</evidence>
<dbReference type="FunFam" id="3.30.160.60:FF:000048">
    <property type="entry name" value="GLI family zinc finger 3"/>
    <property type="match status" value="1"/>
</dbReference>
<keyword evidence="5" id="KW-0677">Repeat</keyword>
<proteinExistence type="inferred from homology"/>
<dbReference type="SMART" id="SM00355">
    <property type="entry name" value="ZnF_C2H2"/>
    <property type="match status" value="5"/>
</dbReference>
<dbReference type="GO" id="GO:0007367">
    <property type="term" value="P:segment polarity determination"/>
    <property type="evidence" value="ECO:0007669"/>
    <property type="project" value="UniProtKB-KW"/>
</dbReference>
<feature type="compositionally biased region" description="Polar residues" evidence="13">
    <location>
        <begin position="320"/>
        <end position="339"/>
    </location>
</feature>
<feature type="domain" description="C2H2-type" evidence="14">
    <location>
        <begin position="236"/>
        <end position="265"/>
    </location>
</feature>
<evidence type="ECO:0000256" key="8">
    <source>
        <dbReference type="ARBA" id="ARBA00023015"/>
    </source>
</evidence>
<dbReference type="FunFam" id="3.30.160.60:FF:000036">
    <property type="entry name" value="GLI family zinc finger 3"/>
    <property type="match status" value="1"/>
</dbReference>
<keyword evidence="3" id="KW-0709">Segmentation polarity protein</keyword>
<feature type="region of interest" description="Disordered" evidence="13">
    <location>
        <begin position="249"/>
        <end position="347"/>
    </location>
</feature>
<evidence type="ECO:0000256" key="4">
    <source>
        <dbReference type="ARBA" id="ARBA00022723"/>
    </source>
</evidence>
<evidence type="ECO:0000256" key="9">
    <source>
        <dbReference type="ARBA" id="ARBA00023125"/>
    </source>
</evidence>
<keyword evidence="8" id="KW-0805">Transcription regulation</keyword>
<dbReference type="FunFam" id="3.30.160.60:FF:000019">
    <property type="entry name" value="GLI family zinc finger 3"/>
    <property type="match status" value="1"/>
</dbReference>
<evidence type="ECO:0000256" key="3">
    <source>
        <dbReference type="ARBA" id="ARBA00022716"/>
    </source>
</evidence>
<keyword evidence="3" id="KW-0217">Developmental protein</keyword>
<comment type="similarity">
    <text evidence="2">Belongs to the GLI C2H2-type zinc-finger protein family.</text>
</comment>
<dbReference type="GO" id="GO:0140297">
    <property type="term" value="F:DNA-binding transcription factor binding"/>
    <property type="evidence" value="ECO:0007669"/>
    <property type="project" value="UniProtKB-ARBA"/>
</dbReference>
<dbReference type="Proteomes" id="UP000235965">
    <property type="component" value="Unassembled WGS sequence"/>
</dbReference>
<evidence type="ECO:0000256" key="13">
    <source>
        <dbReference type="SAM" id="MobiDB-lite"/>
    </source>
</evidence>
<dbReference type="Pfam" id="PF00096">
    <property type="entry name" value="zf-C2H2"/>
    <property type="match status" value="3"/>
</dbReference>
<keyword evidence="6 12" id="KW-0863">Zinc-finger</keyword>
<feature type="compositionally biased region" description="Low complexity" evidence="13">
    <location>
        <begin position="297"/>
        <end position="313"/>
    </location>
</feature>
<dbReference type="Pfam" id="PF23561">
    <property type="entry name" value="zf-C2H2_15"/>
    <property type="match status" value="1"/>
</dbReference>
<dbReference type="InterPro" id="IPR043359">
    <property type="entry name" value="GLI-like"/>
</dbReference>
<feature type="domain" description="C2H2-type" evidence="14">
    <location>
        <begin position="176"/>
        <end position="205"/>
    </location>
</feature>
<evidence type="ECO:0000256" key="1">
    <source>
        <dbReference type="ARBA" id="ARBA00004123"/>
    </source>
</evidence>
<sequence length="442" mass="49674">MRSLEQTFCPPSHDLSSNQIVLPQHESEMLASIMGKVPPTYNPDAMVTLCTLRDDVTTSTPAASTCTTSTSQPLVTDPFLGMLGNEDATQQQTSPEQTEDEEPAGGSALECRWIDCYAVFPDQESLVHHIEKSHVELRKAEDFSCFWQGCPRRSRPFNARYKLLIHMRVHSGEKPNKCPFEGCTKAFSRLENLKIHQRSHTGERPYSCQYSGCTKAFSNSSDRAKHQRTHVDTKPYACQVEGCSKRYTDPSSLRKHVKNHTTKEQVQARKKIRSEDKSVHMAPESQQGAEHFRKHSVSSASRDAADSSALDQSSVKRYPASSSCCDSQSNHGTGYTSPSMPGGPELEELDCRLGFTATEPEILDHVLREVDGFPCTSSLEEDILEYIPFDSVRRLLGEHIEYIDSALQEQLELESDIEQQFLELSNLERCSPSQFSTFQHDQ</sequence>
<evidence type="ECO:0000313" key="16">
    <source>
        <dbReference type="Proteomes" id="UP000235965"/>
    </source>
</evidence>
<dbReference type="InParanoid" id="A0A2J7PWE6"/>
<evidence type="ECO:0000256" key="5">
    <source>
        <dbReference type="ARBA" id="ARBA00022737"/>
    </source>
</evidence>
<protein>
    <recommendedName>
        <fullName evidence="14">C2H2-type domain-containing protein</fullName>
    </recommendedName>
</protein>
<keyword evidence="7" id="KW-0862">Zinc</keyword>
<feature type="domain" description="C2H2-type" evidence="14">
    <location>
        <begin position="148"/>
        <end position="175"/>
    </location>
</feature>
<dbReference type="GO" id="GO:0000981">
    <property type="term" value="F:DNA-binding transcription factor activity, RNA polymerase II-specific"/>
    <property type="evidence" value="ECO:0007669"/>
    <property type="project" value="TreeGrafter"/>
</dbReference>
<dbReference type="EMBL" id="NEVH01020934">
    <property type="protein sequence ID" value="PNF20641.1"/>
    <property type="molecule type" value="Genomic_DNA"/>
</dbReference>
<dbReference type="InterPro" id="IPR036236">
    <property type="entry name" value="Znf_C2H2_sf"/>
</dbReference>
<dbReference type="OrthoDB" id="3214149at2759"/>
<dbReference type="SUPFAM" id="SSF57667">
    <property type="entry name" value="beta-beta-alpha zinc fingers"/>
    <property type="match status" value="3"/>
</dbReference>
<evidence type="ECO:0000256" key="6">
    <source>
        <dbReference type="ARBA" id="ARBA00022771"/>
    </source>
</evidence>
<dbReference type="AlphaFoldDB" id="A0A2J7PWE6"/>
<comment type="caution">
    <text evidence="15">The sequence shown here is derived from an EMBL/GenBank/DDBJ whole genome shotgun (WGS) entry which is preliminary data.</text>
</comment>
<organism evidence="15 16">
    <name type="scientific">Cryptotermes secundus</name>
    <dbReference type="NCBI Taxonomy" id="105785"/>
    <lineage>
        <taxon>Eukaryota</taxon>
        <taxon>Metazoa</taxon>
        <taxon>Ecdysozoa</taxon>
        <taxon>Arthropoda</taxon>
        <taxon>Hexapoda</taxon>
        <taxon>Insecta</taxon>
        <taxon>Pterygota</taxon>
        <taxon>Neoptera</taxon>
        <taxon>Polyneoptera</taxon>
        <taxon>Dictyoptera</taxon>
        <taxon>Blattodea</taxon>
        <taxon>Blattoidea</taxon>
        <taxon>Termitoidae</taxon>
        <taxon>Kalotermitidae</taxon>
        <taxon>Cryptotermitinae</taxon>
        <taxon>Cryptotermes</taxon>
    </lineage>
</organism>
<dbReference type="GO" id="GO:0005634">
    <property type="term" value="C:nucleus"/>
    <property type="evidence" value="ECO:0007669"/>
    <property type="project" value="UniProtKB-SubCell"/>
</dbReference>
<comment type="subcellular location">
    <subcellularLocation>
        <location evidence="1">Nucleus</location>
    </subcellularLocation>
</comment>
<feature type="compositionally biased region" description="Basic and acidic residues" evidence="13">
    <location>
        <begin position="261"/>
        <end position="279"/>
    </location>
</feature>